<evidence type="ECO:0000256" key="2">
    <source>
        <dbReference type="SAM" id="SignalP"/>
    </source>
</evidence>
<proteinExistence type="predicted"/>
<dbReference type="AlphaFoldDB" id="A0A9Y2IC88"/>
<gene>
    <name evidence="3" type="ORF">QRX50_37650</name>
</gene>
<organism evidence="3 4">
    <name type="scientific">Amycolatopsis carbonis</name>
    <dbReference type="NCBI Taxonomy" id="715471"/>
    <lineage>
        <taxon>Bacteria</taxon>
        <taxon>Bacillati</taxon>
        <taxon>Actinomycetota</taxon>
        <taxon>Actinomycetes</taxon>
        <taxon>Pseudonocardiales</taxon>
        <taxon>Pseudonocardiaceae</taxon>
        <taxon>Amycolatopsis</taxon>
    </lineage>
</organism>
<keyword evidence="4" id="KW-1185">Reference proteome</keyword>
<name>A0A9Y2IC88_9PSEU</name>
<evidence type="ECO:0000313" key="4">
    <source>
        <dbReference type="Proteomes" id="UP001236014"/>
    </source>
</evidence>
<keyword evidence="2" id="KW-0732">Signal</keyword>
<reference evidence="3 4" key="1">
    <citation type="submission" date="2023-06" db="EMBL/GenBank/DDBJ databases">
        <authorList>
            <person name="Oyuntsetseg B."/>
            <person name="Kim S.B."/>
        </authorList>
    </citation>
    <scope>NUCLEOTIDE SEQUENCE [LARGE SCALE GENOMIC DNA]</scope>
    <source>
        <strain evidence="3 4">2-15</strain>
    </source>
</reference>
<dbReference type="Proteomes" id="UP001236014">
    <property type="component" value="Chromosome"/>
</dbReference>
<sequence>MRGAVSAGLAALLGVVGAQPAGAAGSAYAAWDLRSGEGSVTVPVAGFPAGAFSTDTTSAVATSGGTRTSRRTRRSDASSAARAAGPTW</sequence>
<evidence type="ECO:0000313" key="3">
    <source>
        <dbReference type="EMBL" id="WIX77087.1"/>
    </source>
</evidence>
<evidence type="ECO:0000256" key="1">
    <source>
        <dbReference type="SAM" id="MobiDB-lite"/>
    </source>
</evidence>
<feature type="compositionally biased region" description="Low complexity" evidence="1">
    <location>
        <begin position="77"/>
        <end position="88"/>
    </location>
</feature>
<accession>A0A9Y2IC88</accession>
<feature type="chain" id="PRO_5040982575" evidence="2">
    <location>
        <begin position="24"/>
        <end position="88"/>
    </location>
</feature>
<dbReference type="KEGG" id="acab:QRX50_37650"/>
<protein>
    <submittedName>
        <fullName evidence="3">Uncharacterized protein</fullName>
    </submittedName>
</protein>
<feature type="signal peptide" evidence="2">
    <location>
        <begin position="1"/>
        <end position="23"/>
    </location>
</feature>
<dbReference type="EMBL" id="CP127294">
    <property type="protein sequence ID" value="WIX77087.1"/>
    <property type="molecule type" value="Genomic_DNA"/>
</dbReference>
<feature type="region of interest" description="Disordered" evidence="1">
    <location>
        <begin position="56"/>
        <end position="88"/>
    </location>
</feature>
<dbReference type="RefSeq" id="WP_285967829.1">
    <property type="nucleotide sequence ID" value="NZ_CP127294.1"/>
</dbReference>